<name>A0AAE9CUZ6_CAEBR</name>
<sequence length="331" mass="37796">MLPTNGNQPQENAQEFTQNQICSVEASQHITQYLKFTLSGQLLTEEQKQKVEEIFHMPTLSVIQYKQIEEIIARQGQLMATYATEATGTTIFSNVPTAPYGLNRAPLFDNHAQFLQSGSQEPETSGWHSQEHVSKPLQHTELMPSNPEQTHMQLLLQQCNYYCNVQETRSKPEDFFSSTAHFEVDHRSTDVDSLAQKEDVNTHAYYSFFPPSTPNRMNPHRIFDENHIRTPTSALKRTRIEDDTEIPKKVARALHDATIPMRLRIRELSDGEDVSGLEENDNYLVTLPEDDDTGDSNHFCSWTPEDCTCGDSMPWLQSQNYDASGFSLYDV</sequence>
<protein>
    <submittedName>
        <fullName evidence="2">Uncharacterized protein</fullName>
    </submittedName>
</protein>
<reference evidence="2 3" key="1">
    <citation type="submission" date="2022-05" db="EMBL/GenBank/DDBJ databases">
        <title>Chromosome-level reference genomes for two strains of Caenorhabditis briggsae: an improved platform for comparative genomics.</title>
        <authorList>
            <person name="Stevens L."/>
            <person name="Andersen E.C."/>
        </authorList>
    </citation>
    <scope>NUCLEOTIDE SEQUENCE [LARGE SCALE GENOMIC DNA]</scope>
    <source>
        <strain evidence="2">QX1410_ONT</strain>
        <tissue evidence="2">Whole-organism</tissue>
    </source>
</reference>
<feature type="region of interest" description="Disordered" evidence="1">
    <location>
        <begin position="116"/>
        <end position="136"/>
    </location>
</feature>
<gene>
    <name evidence="2" type="ORF">L3Y34_011852</name>
</gene>
<feature type="compositionally biased region" description="Polar residues" evidence="1">
    <location>
        <begin position="116"/>
        <end position="128"/>
    </location>
</feature>
<organism evidence="2 3">
    <name type="scientific">Caenorhabditis briggsae</name>
    <dbReference type="NCBI Taxonomy" id="6238"/>
    <lineage>
        <taxon>Eukaryota</taxon>
        <taxon>Metazoa</taxon>
        <taxon>Ecdysozoa</taxon>
        <taxon>Nematoda</taxon>
        <taxon>Chromadorea</taxon>
        <taxon>Rhabditida</taxon>
        <taxon>Rhabditina</taxon>
        <taxon>Rhabditomorpha</taxon>
        <taxon>Rhabditoidea</taxon>
        <taxon>Rhabditidae</taxon>
        <taxon>Peloderinae</taxon>
        <taxon>Caenorhabditis</taxon>
    </lineage>
</organism>
<dbReference type="Proteomes" id="UP000827892">
    <property type="component" value="Chromosome X"/>
</dbReference>
<dbReference type="EMBL" id="CP090896">
    <property type="protein sequence ID" value="ULT82160.1"/>
    <property type="molecule type" value="Genomic_DNA"/>
</dbReference>
<evidence type="ECO:0000256" key="1">
    <source>
        <dbReference type="SAM" id="MobiDB-lite"/>
    </source>
</evidence>
<evidence type="ECO:0000313" key="3">
    <source>
        <dbReference type="Proteomes" id="UP000827892"/>
    </source>
</evidence>
<evidence type="ECO:0000313" key="2">
    <source>
        <dbReference type="EMBL" id="ULT82160.1"/>
    </source>
</evidence>
<dbReference type="AlphaFoldDB" id="A0AAE9CUZ6"/>
<proteinExistence type="predicted"/>
<accession>A0AAE9CUZ6</accession>